<evidence type="ECO:0000259" key="2">
    <source>
        <dbReference type="Pfam" id="PF03732"/>
    </source>
</evidence>
<evidence type="ECO:0000313" key="4">
    <source>
        <dbReference type="Proteomes" id="UP000325315"/>
    </source>
</evidence>
<accession>A0A5B6UNS5</accession>
<sequence length="139" mass="15954">MENDPPVVADLPPKNPLFNNPPEPQAQIHEELLMAQRTLREYTLTTLDAVRDRYDYDSNDPKYIAILREHDGGSISTLKAVPLITDDVVHLRLFPFSLCEHVTDWLDSLESSSITTWDILARKFLHEFFPDKQIHSASP</sequence>
<dbReference type="OrthoDB" id="1305902at2759"/>
<name>A0A5B6UNS5_9ROSI</name>
<protein>
    <submittedName>
        <fullName evidence="3">Retrotransposon gag protein</fullName>
    </submittedName>
</protein>
<evidence type="ECO:0000256" key="1">
    <source>
        <dbReference type="SAM" id="MobiDB-lite"/>
    </source>
</evidence>
<dbReference type="Pfam" id="PF03732">
    <property type="entry name" value="Retrotrans_gag"/>
    <property type="match status" value="1"/>
</dbReference>
<comment type="caution">
    <text evidence="3">The sequence shown here is derived from an EMBL/GenBank/DDBJ whole genome shotgun (WGS) entry which is preliminary data.</text>
</comment>
<proteinExistence type="predicted"/>
<feature type="region of interest" description="Disordered" evidence="1">
    <location>
        <begin position="1"/>
        <end position="22"/>
    </location>
</feature>
<dbReference type="EMBL" id="SMMG02000010">
    <property type="protein sequence ID" value="KAA3459043.1"/>
    <property type="molecule type" value="Genomic_DNA"/>
</dbReference>
<organism evidence="3 4">
    <name type="scientific">Gossypium australe</name>
    <dbReference type="NCBI Taxonomy" id="47621"/>
    <lineage>
        <taxon>Eukaryota</taxon>
        <taxon>Viridiplantae</taxon>
        <taxon>Streptophyta</taxon>
        <taxon>Embryophyta</taxon>
        <taxon>Tracheophyta</taxon>
        <taxon>Spermatophyta</taxon>
        <taxon>Magnoliopsida</taxon>
        <taxon>eudicotyledons</taxon>
        <taxon>Gunneridae</taxon>
        <taxon>Pentapetalae</taxon>
        <taxon>rosids</taxon>
        <taxon>malvids</taxon>
        <taxon>Malvales</taxon>
        <taxon>Malvaceae</taxon>
        <taxon>Malvoideae</taxon>
        <taxon>Gossypium</taxon>
    </lineage>
</organism>
<feature type="domain" description="Retrotransposon gag" evidence="2">
    <location>
        <begin position="92"/>
        <end position="135"/>
    </location>
</feature>
<dbReference type="AlphaFoldDB" id="A0A5B6UNS5"/>
<dbReference type="Proteomes" id="UP000325315">
    <property type="component" value="Unassembled WGS sequence"/>
</dbReference>
<evidence type="ECO:0000313" key="3">
    <source>
        <dbReference type="EMBL" id="KAA3459043.1"/>
    </source>
</evidence>
<keyword evidence="4" id="KW-1185">Reference proteome</keyword>
<reference evidence="3" key="1">
    <citation type="submission" date="2019-08" db="EMBL/GenBank/DDBJ databases">
        <authorList>
            <person name="Liu F."/>
        </authorList>
    </citation>
    <scope>NUCLEOTIDE SEQUENCE [LARGE SCALE GENOMIC DNA]</scope>
    <source>
        <strain evidence="3">PA1801</strain>
        <tissue evidence="3">Leaf</tissue>
    </source>
</reference>
<gene>
    <name evidence="3" type="ORF">EPI10_013570</name>
</gene>
<feature type="compositionally biased region" description="Pro residues" evidence="1">
    <location>
        <begin position="13"/>
        <end position="22"/>
    </location>
</feature>
<dbReference type="InterPro" id="IPR005162">
    <property type="entry name" value="Retrotrans_gag_dom"/>
</dbReference>